<dbReference type="InterPro" id="IPR036390">
    <property type="entry name" value="WH_DNA-bd_sf"/>
</dbReference>
<dbReference type="InterPro" id="IPR036388">
    <property type="entry name" value="WH-like_DNA-bd_sf"/>
</dbReference>
<evidence type="ECO:0000256" key="1">
    <source>
        <dbReference type="ARBA" id="ARBA00023015"/>
    </source>
</evidence>
<dbReference type="Pfam" id="PF01022">
    <property type="entry name" value="HTH_5"/>
    <property type="match status" value="1"/>
</dbReference>
<evidence type="ECO:0000256" key="2">
    <source>
        <dbReference type="ARBA" id="ARBA00023125"/>
    </source>
</evidence>
<dbReference type="EMBL" id="BIMW01000133">
    <property type="protein sequence ID" value="GCE95494.1"/>
    <property type="molecule type" value="Genomic_DNA"/>
</dbReference>
<dbReference type="SMART" id="SM00418">
    <property type="entry name" value="HTH_ARSR"/>
    <property type="match status" value="1"/>
</dbReference>
<keyword evidence="3" id="KW-0804">Transcription</keyword>
<protein>
    <submittedName>
        <fullName evidence="5">ArsR family transcriptional regulator</fullName>
    </submittedName>
</protein>
<evidence type="ECO:0000313" key="5">
    <source>
        <dbReference type="EMBL" id="GCE95494.1"/>
    </source>
</evidence>
<feature type="domain" description="HTH arsR-type" evidence="4">
    <location>
        <begin position="1"/>
        <end position="87"/>
    </location>
</feature>
<proteinExistence type="predicted"/>
<dbReference type="PANTHER" id="PTHR33154:SF33">
    <property type="entry name" value="TRANSCRIPTIONAL REPRESSOR SDPR"/>
    <property type="match status" value="1"/>
</dbReference>
<keyword evidence="1" id="KW-0805">Transcription regulation</keyword>
<gene>
    <name evidence="5" type="ORF">NIES46_35590</name>
</gene>
<dbReference type="Gene3D" id="1.10.10.10">
    <property type="entry name" value="Winged helix-like DNA-binding domain superfamily/Winged helix DNA-binding domain"/>
    <property type="match status" value="1"/>
</dbReference>
<dbReference type="PRINTS" id="PR00778">
    <property type="entry name" value="HTHARSR"/>
</dbReference>
<dbReference type="CDD" id="cd00090">
    <property type="entry name" value="HTH_ARSR"/>
    <property type="match status" value="1"/>
</dbReference>
<comment type="caution">
    <text evidence="5">The sequence shown here is derived from an EMBL/GenBank/DDBJ whole genome shotgun (WGS) entry which is preliminary data.</text>
</comment>
<dbReference type="SUPFAM" id="SSF46785">
    <property type="entry name" value="Winged helix' DNA-binding domain"/>
    <property type="match status" value="1"/>
</dbReference>
<evidence type="ECO:0000256" key="3">
    <source>
        <dbReference type="ARBA" id="ARBA00023163"/>
    </source>
</evidence>
<dbReference type="Proteomes" id="UP000326169">
    <property type="component" value="Unassembled WGS sequence"/>
</dbReference>
<dbReference type="InterPro" id="IPR011991">
    <property type="entry name" value="ArsR-like_HTH"/>
</dbReference>
<dbReference type="InterPro" id="IPR051081">
    <property type="entry name" value="HTH_MetalResp_TranReg"/>
</dbReference>
<evidence type="ECO:0000313" key="6">
    <source>
        <dbReference type="Proteomes" id="UP000326169"/>
    </source>
</evidence>
<name>A0A5M3T7M7_LIMPL</name>
<evidence type="ECO:0000259" key="4">
    <source>
        <dbReference type="PROSITE" id="PS50987"/>
    </source>
</evidence>
<reference evidence="5 6" key="1">
    <citation type="journal article" date="2019" name="J Genomics">
        <title>The Draft Genome of a Hydrogen-producing Cyanobacterium, Arthrospira platensis NIES-46.</title>
        <authorList>
            <person name="Suzuki S."/>
            <person name="Yamaguchi H."/>
            <person name="Kawachi M."/>
        </authorList>
    </citation>
    <scope>NUCLEOTIDE SEQUENCE [LARGE SCALE GENOMIC DNA]</scope>
    <source>
        <strain evidence="5 6">NIES-46</strain>
    </source>
</reference>
<sequence length="104" mass="11708">MADFFKVLSEVSRLQIVCCLKTGAKNVTQIIEATGLGQANVSKHLKMLAQAGIVTRRQQGVNVYYEIANPFLFELCELVCDSLSVQINQQNKQFEKLRVLQEAF</sequence>
<keyword evidence="6" id="KW-1185">Reference proteome</keyword>
<dbReference type="InterPro" id="IPR001845">
    <property type="entry name" value="HTH_ArsR_DNA-bd_dom"/>
</dbReference>
<dbReference type="PANTHER" id="PTHR33154">
    <property type="entry name" value="TRANSCRIPTIONAL REGULATOR, ARSR FAMILY"/>
    <property type="match status" value="1"/>
</dbReference>
<keyword evidence="2" id="KW-0238">DNA-binding</keyword>
<organism evidence="5 6">
    <name type="scientific">Limnospira platensis NIES-46</name>
    <dbReference type="NCBI Taxonomy" id="1236695"/>
    <lineage>
        <taxon>Bacteria</taxon>
        <taxon>Bacillati</taxon>
        <taxon>Cyanobacteriota</taxon>
        <taxon>Cyanophyceae</taxon>
        <taxon>Oscillatoriophycideae</taxon>
        <taxon>Oscillatoriales</taxon>
        <taxon>Sirenicapillariaceae</taxon>
        <taxon>Limnospira</taxon>
    </lineage>
</organism>
<accession>A0A5M3T7M7</accession>
<dbReference type="NCBIfam" id="NF033788">
    <property type="entry name" value="HTH_metalloreg"/>
    <property type="match status" value="1"/>
</dbReference>
<dbReference type="PROSITE" id="PS50987">
    <property type="entry name" value="HTH_ARSR_2"/>
    <property type="match status" value="1"/>
</dbReference>